<dbReference type="InterPro" id="IPR044539">
    <property type="entry name" value="Pch2-like"/>
</dbReference>
<organism evidence="4 5">
    <name type="scientific">Ophiobolus disseminans</name>
    <dbReference type="NCBI Taxonomy" id="1469910"/>
    <lineage>
        <taxon>Eukaryota</taxon>
        <taxon>Fungi</taxon>
        <taxon>Dikarya</taxon>
        <taxon>Ascomycota</taxon>
        <taxon>Pezizomycotina</taxon>
        <taxon>Dothideomycetes</taxon>
        <taxon>Pleosporomycetidae</taxon>
        <taxon>Pleosporales</taxon>
        <taxon>Pleosporineae</taxon>
        <taxon>Phaeosphaeriaceae</taxon>
        <taxon>Ophiobolus</taxon>
    </lineage>
</organism>
<dbReference type="AlphaFoldDB" id="A0A6A7AFF1"/>
<dbReference type="InterPro" id="IPR027417">
    <property type="entry name" value="P-loop_NTPase"/>
</dbReference>
<dbReference type="EMBL" id="MU006217">
    <property type="protein sequence ID" value="KAF2831956.1"/>
    <property type="molecule type" value="Genomic_DNA"/>
</dbReference>
<dbReference type="Pfam" id="PF00004">
    <property type="entry name" value="AAA"/>
    <property type="match status" value="1"/>
</dbReference>
<evidence type="ECO:0000313" key="5">
    <source>
        <dbReference type="Proteomes" id="UP000799424"/>
    </source>
</evidence>
<dbReference type="PANTHER" id="PTHR45991">
    <property type="entry name" value="PACHYTENE CHECKPOINT PROTEIN 2"/>
    <property type="match status" value="1"/>
</dbReference>
<evidence type="ECO:0000313" key="4">
    <source>
        <dbReference type="EMBL" id="KAF2831956.1"/>
    </source>
</evidence>
<dbReference type="InterPro" id="IPR003959">
    <property type="entry name" value="ATPase_AAA_core"/>
</dbReference>
<dbReference type="SUPFAM" id="SSF52540">
    <property type="entry name" value="P-loop containing nucleoside triphosphate hydrolases"/>
    <property type="match status" value="1"/>
</dbReference>
<proteinExistence type="predicted"/>
<accession>A0A6A7AFF1</accession>
<name>A0A6A7AFF1_9PLEO</name>
<dbReference type="GO" id="GO:0007131">
    <property type="term" value="P:reciprocal meiotic recombination"/>
    <property type="evidence" value="ECO:0007669"/>
    <property type="project" value="TreeGrafter"/>
</dbReference>
<dbReference type="SMART" id="SM00382">
    <property type="entry name" value="AAA"/>
    <property type="match status" value="1"/>
</dbReference>
<protein>
    <submittedName>
        <fullName evidence="4">AAA-domain-containing protein</fullName>
    </submittedName>
</protein>
<dbReference type="GO" id="GO:0005694">
    <property type="term" value="C:chromosome"/>
    <property type="evidence" value="ECO:0007669"/>
    <property type="project" value="TreeGrafter"/>
</dbReference>
<dbReference type="GO" id="GO:0051598">
    <property type="term" value="P:meiotic recombination checkpoint signaling"/>
    <property type="evidence" value="ECO:0007669"/>
    <property type="project" value="TreeGrafter"/>
</dbReference>
<evidence type="ECO:0000256" key="1">
    <source>
        <dbReference type="ARBA" id="ARBA00022741"/>
    </source>
</evidence>
<sequence>MDITVYTLHTNEDGDRDADADVVSTQGPFTVTKLPHEAFDGQWERLVYEEPTGELLLRAFSRAIREFHNNSSSLAQSAWSNTALFHGPPGSGKTSLALALAQQLSVRLSIIYPHTKLLRVDSSSVFSHMYGETPKAIGSLFTTIGRLAVETEGEEGPSLIIVLVDEIDKLVPSRKRLGGHNEPQDTIRAAPEVFTGLDRLRESVNVIWFFTTNLVEDLDPAFIDRCRFMEEVKTPAANCVFEMLRADINARIRRGRIAFKTLVYGHHCDTIMTDAPKDLPQCSEQPHEIPSLVWATRYWPSTATTAVTVLRQIATLAAGLSGRMLRGLLDVAIFQYLVDDKPDLRQVLDALELVVRKEITQRSRKALDSTMTDEILPSSITDDFDFEFVGNLPIETNQYSDDE</sequence>
<dbReference type="Proteomes" id="UP000799424">
    <property type="component" value="Unassembled WGS sequence"/>
</dbReference>
<dbReference type="GO" id="GO:0005634">
    <property type="term" value="C:nucleus"/>
    <property type="evidence" value="ECO:0007669"/>
    <property type="project" value="TreeGrafter"/>
</dbReference>
<reference evidence="4" key="1">
    <citation type="journal article" date="2020" name="Stud. Mycol.">
        <title>101 Dothideomycetes genomes: a test case for predicting lifestyles and emergence of pathogens.</title>
        <authorList>
            <person name="Haridas S."/>
            <person name="Albert R."/>
            <person name="Binder M."/>
            <person name="Bloem J."/>
            <person name="Labutti K."/>
            <person name="Salamov A."/>
            <person name="Andreopoulos B."/>
            <person name="Baker S."/>
            <person name="Barry K."/>
            <person name="Bills G."/>
            <person name="Bluhm B."/>
            <person name="Cannon C."/>
            <person name="Castanera R."/>
            <person name="Culley D."/>
            <person name="Daum C."/>
            <person name="Ezra D."/>
            <person name="Gonzalez J."/>
            <person name="Henrissat B."/>
            <person name="Kuo A."/>
            <person name="Liang C."/>
            <person name="Lipzen A."/>
            <person name="Lutzoni F."/>
            <person name="Magnuson J."/>
            <person name="Mondo S."/>
            <person name="Nolan M."/>
            <person name="Ohm R."/>
            <person name="Pangilinan J."/>
            <person name="Park H.-J."/>
            <person name="Ramirez L."/>
            <person name="Alfaro M."/>
            <person name="Sun H."/>
            <person name="Tritt A."/>
            <person name="Yoshinaga Y."/>
            <person name="Zwiers L.-H."/>
            <person name="Turgeon B."/>
            <person name="Goodwin S."/>
            <person name="Spatafora J."/>
            <person name="Crous P."/>
            <person name="Grigoriev I."/>
        </authorList>
    </citation>
    <scope>NUCLEOTIDE SEQUENCE</scope>
    <source>
        <strain evidence="4">CBS 113818</strain>
    </source>
</reference>
<dbReference type="PANTHER" id="PTHR45991:SF1">
    <property type="entry name" value="PACHYTENE CHECKPOINT PROTEIN 2 HOMOLOG"/>
    <property type="match status" value="1"/>
</dbReference>
<keyword evidence="2" id="KW-0067">ATP-binding</keyword>
<dbReference type="OrthoDB" id="5925at2759"/>
<feature type="domain" description="AAA+ ATPase" evidence="3">
    <location>
        <begin position="79"/>
        <end position="238"/>
    </location>
</feature>
<dbReference type="GO" id="GO:0005524">
    <property type="term" value="F:ATP binding"/>
    <property type="evidence" value="ECO:0007669"/>
    <property type="project" value="UniProtKB-KW"/>
</dbReference>
<dbReference type="GO" id="GO:0016887">
    <property type="term" value="F:ATP hydrolysis activity"/>
    <property type="evidence" value="ECO:0007669"/>
    <property type="project" value="InterPro"/>
</dbReference>
<keyword evidence="1" id="KW-0547">Nucleotide-binding</keyword>
<dbReference type="InterPro" id="IPR003593">
    <property type="entry name" value="AAA+_ATPase"/>
</dbReference>
<evidence type="ECO:0000259" key="3">
    <source>
        <dbReference type="SMART" id="SM00382"/>
    </source>
</evidence>
<gene>
    <name evidence="4" type="ORF">CC86DRAFT_365865</name>
</gene>
<keyword evidence="5" id="KW-1185">Reference proteome</keyword>
<dbReference type="Gene3D" id="3.40.50.300">
    <property type="entry name" value="P-loop containing nucleotide triphosphate hydrolases"/>
    <property type="match status" value="1"/>
</dbReference>
<evidence type="ECO:0000256" key="2">
    <source>
        <dbReference type="ARBA" id="ARBA00022840"/>
    </source>
</evidence>